<dbReference type="Pfam" id="PF17167">
    <property type="entry name" value="Glyco_hydro_94"/>
    <property type="match status" value="1"/>
</dbReference>
<keyword evidence="1" id="KW-0328">Glycosyltransferase</keyword>
<protein>
    <submittedName>
        <fullName evidence="5">Glycosyl transferase</fullName>
    </submittedName>
</protein>
<dbReference type="SUPFAM" id="SSF74650">
    <property type="entry name" value="Galactose mutarotase-like"/>
    <property type="match status" value="1"/>
</dbReference>
<keyword evidence="2 5" id="KW-0808">Transferase</keyword>
<dbReference type="InterPro" id="IPR052047">
    <property type="entry name" value="GH94_Enzymes"/>
</dbReference>
<evidence type="ECO:0000256" key="2">
    <source>
        <dbReference type="ARBA" id="ARBA00022679"/>
    </source>
</evidence>
<dbReference type="InterPro" id="IPR011013">
    <property type="entry name" value="Gal_mutarotase_sf_dom"/>
</dbReference>
<dbReference type="AlphaFoldDB" id="A0A8J7W3S8"/>
<dbReference type="EMBL" id="JAGSND010000017">
    <property type="protein sequence ID" value="MBR0599856.1"/>
    <property type="molecule type" value="Genomic_DNA"/>
</dbReference>
<dbReference type="InterPro" id="IPR037018">
    <property type="entry name" value="GH65_N"/>
</dbReference>
<dbReference type="PANTHER" id="PTHR37469:SF2">
    <property type="entry name" value="CELLOBIONIC ACID PHOSPHORYLASE"/>
    <property type="match status" value="1"/>
</dbReference>
<dbReference type="GO" id="GO:0005975">
    <property type="term" value="P:carbohydrate metabolic process"/>
    <property type="evidence" value="ECO:0007669"/>
    <property type="project" value="InterPro"/>
</dbReference>
<evidence type="ECO:0000313" key="6">
    <source>
        <dbReference type="Proteomes" id="UP000675664"/>
    </source>
</evidence>
<feature type="domain" description="Glycosyl hydrolase 94 supersandwich" evidence="3">
    <location>
        <begin position="11"/>
        <end position="292"/>
    </location>
</feature>
<dbReference type="Gene3D" id="2.70.98.40">
    <property type="entry name" value="Glycoside hydrolase, family 65, N-terminal domain"/>
    <property type="match status" value="1"/>
</dbReference>
<evidence type="ECO:0000256" key="1">
    <source>
        <dbReference type="ARBA" id="ARBA00022676"/>
    </source>
</evidence>
<evidence type="ECO:0000259" key="4">
    <source>
        <dbReference type="Pfam" id="PF17167"/>
    </source>
</evidence>
<dbReference type="CDD" id="cd11754">
    <property type="entry name" value="GH94N_CBP_like"/>
    <property type="match status" value="1"/>
</dbReference>
<dbReference type="PANTHER" id="PTHR37469">
    <property type="entry name" value="CELLOBIONIC ACID PHOSPHORYLASE-RELATED"/>
    <property type="match status" value="1"/>
</dbReference>
<evidence type="ECO:0000259" key="3">
    <source>
        <dbReference type="Pfam" id="PF06165"/>
    </source>
</evidence>
<accession>A0A8J7W3S8</accession>
<keyword evidence="6" id="KW-1185">Reference proteome</keyword>
<organism evidence="5 6">
    <name type="scientific">Sinanaerobacter chloroacetimidivorans</name>
    <dbReference type="NCBI Taxonomy" id="2818044"/>
    <lineage>
        <taxon>Bacteria</taxon>
        <taxon>Bacillati</taxon>
        <taxon>Bacillota</taxon>
        <taxon>Clostridia</taxon>
        <taxon>Peptostreptococcales</taxon>
        <taxon>Anaerovoracaceae</taxon>
        <taxon>Sinanaerobacter</taxon>
    </lineage>
</organism>
<dbReference type="Gene3D" id="1.20.890.20">
    <property type="entry name" value="mpn423 like domain"/>
    <property type="match status" value="1"/>
</dbReference>
<dbReference type="InterPro" id="IPR037825">
    <property type="entry name" value="GH94N_CBP"/>
</dbReference>
<dbReference type="Proteomes" id="UP000675664">
    <property type="component" value="Unassembled WGS sequence"/>
</dbReference>
<dbReference type="Pfam" id="PF06165">
    <property type="entry name" value="GH94_b-supersand"/>
    <property type="match status" value="1"/>
</dbReference>
<comment type="caution">
    <text evidence="5">The sequence shown here is derived from an EMBL/GenBank/DDBJ whole genome shotgun (WGS) entry which is preliminary data.</text>
</comment>
<feature type="domain" description="Glycosyl hydrolase 94 catalytic" evidence="4">
    <location>
        <begin position="307"/>
        <end position="734"/>
    </location>
</feature>
<reference evidence="5" key="1">
    <citation type="submission" date="2021-04" db="EMBL/GenBank/DDBJ databases">
        <title>Sinoanaerobacter chloroacetimidivorans sp. nov., an obligate anaerobic bacterium isolated from anaerobic sludge.</title>
        <authorList>
            <person name="Bao Y."/>
        </authorList>
    </citation>
    <scope>NUCLEOTIDE SEQUENCE</scope>
    <source>
        <strain evidence="5">BAD-6</strain>
    </source>
</reference>
<sequence length="806" mass="91095">MQYGMFDDENREYVITTPHTPLPWINYLGSENFFSILSNTGGGYSFYKDAKLRRLTRYRYNGVPADMGSRFYYIGDGSCVWSPGYLPAKTELDSYRCRHGLGYSVIESEKNGIGCSLTFFVPIGSNCELHHMELINKTDQEKQIAVFSAVEWCLWNAVDDAQNFQRNLSIGEVEQDGSTLYHKTEYRERRNHYAFYHVNANISGFDTDRDAFLGPMGDWSLPLAVREKKSRNSLACGWSPIASHSMELTLQPGETRTLLFMLGYVENDPECKWEGPNSIDKTKARDLISRFASDEDVLAARNRLRAHWDTLLSRFSVQSDKAELNRMVNIWHPYQCMVTFLMSRSASYFESGTGRGMGFRDSCQDLLGFVHLIPEDARQRILDISSIQFEDGSTYHQYQPLTKRGNADIGSGFNDDPLWLVACTAAYLRETGDSSILEESVPFNNIPGSERPLLEHLRRSIRYTIEHLGPHGLPLIGRADWNDCLNLNCFSTDPGESFQTCTNFESGKAESILIAAMFVLYGREYAELCKRFGDAEEACEVLSAVSEMEQAVLQHGWDGEWFLRAYDAFSRPVGSKVCKEGQIYIEPQGFCVMAGIGVTDGYAAAALKSVKARLESEHGIQLLNPCYTSYHKELGEITSYPPGYKENGGIFCHNNPWISIAHTVLGDGNAAFDAYRLISPAYTEYKSDIHRTEPYVYSQMIAGRETQRSGEAKNSWLTGTASWAYVNISQHILGIRAQYDGLEICPCLPDEMDGFTAKRFFRGTCYIIHARRTGQNYPRIWVDGVLIDSLTVPPNGKSELHVEVEF</sequence>
<evidence type="ECO:0000313" key="5">
    <source>
        <dbReference type="EMBL" id="MBR0599856.1"/>
    </source>
</evidence>
<dbReference type="Gene3D" id="1.50.10.10">
    <property type="match status" value="1"/>
</dbReference>
<dbReference type="GO" id="GO:0016757">
    <property type="term" value="F:glycosyltransferase activity"/>
    <property type="evidence" value="ECO:0007669"/>
    <property type="project" value="UniProtKB-KW"/>
</dbReference>
<dbReference type="InterPro" id="IPR008928">
    <property type="entry name" value="6-hairpin_glycosidase_sf"/>
</dbReference>
<reference evidence="5" key="2">
    <citation type="submission" date="2021-04" db="EMBL/GenBank/DDBJ databases">
        <authorList>
            <person name="Liu J."/>
        </authorList>
    </citation>
    <scope>NUCLEOTIDE SEQUENCE</scope>
    <source>
        <strain evidence="5">BAD-6</strain>
    </source>
</reference>
<dbReference type="InterPro" id="IPR012341">
    <property type="entry name" value="6hp_glycosidase-like_sf"/>
</dbReference>
<dbReference type="RefSeq" id="WP_227019988.1">
    <property type="nucleotide sequence ID" value="NZ_JAGSND010000017.1"/>
</dbReference>
<name>A0A8J7W3S8_9FIRM</name>
<dbReference type="InterPro" id="IPR033432">
    <property type="entry name" value="GH94_catalytic"/>
</dbReference>
<proteinExistence type="predicted"/>
<dbReference type="SUPFAM" id="SSF48208">
    <property type="entry name" value="Six-hairpin glycosidases"/>
    <property type="match status" value="1"/>
</dbReference>
<gene>
    <name evidence="5" type="ORF">KCX82_18385</name>
</gene>
<dbReference type="GO" id="GO:0030246">
    <property type="term" value="F:carbohydrate binding"/>
    <property type="evidence" value="ECO:0007669"/>
    <property type="project" value="InterPro"/>
</dbReference>
<dbReference type="SMART" id="SM01068">
    <property type="entry name" value="CBM_X"/>
    <property type="match status" value="1"/>
</dbReference>
<dbReference type="InterPro" id="IPR010383">
    <property type="entry name" value="Glyco_hydrolase_94_b-supersand"/>
</dbReference>
<dbReference type="Gene3D" id="2.60.420.10">
    <property type="entry name" value="Maltose phosphorylase, domain 3"/>
    <property type="match status" value="1"/>
</dbReference>